<evidence type="ECO:0000313" key="1">
    <source>
        <dbReference type="EMBL" id="MBD2773365.1"/>
    </source>
</evidence>
<reference evidence="1" key="1">
    <citation type="submission" date="2020-09" db="EMBL/GenBank/DDBJ databases">
        <title>Iningainema tapete sp. nov. (Scytonemataceae, Cyanobacteria) from greenhouses in central Florida (USA) produces two types of nodularin with biosynthetic potential for microcystin-LR and anabaenopeptins.</title>
        <authorList>
            <person name="Berthold D.E."/>
            <person name="Lefler F.W."/>
            <person name="Huang I.-S."/>
            <person name="Abdulla H."/>
            <person name="Zimba P.V."/>
            <person name="Laughinghouse H.D. IV."/>
        </authorList>
    </citation>
    <scope>NUCLEOTIDE SEQUENCE</scope>
    <source>
        <strain evidence="1">BLCCT55</strain>
    </source>
</reference>
<dbReference type="RefSeq" id="WP_190829109.1">
    <property type="nucleotide sequence ID" value="NZ_CAWPPI010000053.1"/>
</dbReference>
<protein>
    <submittedName>
        <fullName evidence="1">Uncharacterized protein</fullName>
    </submittedName>
</protein>
<organism evidence="1 2">
    <name type="scientific">Iningainema tapete BLCC-T55</name>
    <dbReference type="NCBI Taxonomy" id="2748662"/>
    <lineage>
        <taxon>Bacteria</taxon>
        <taxon>Bacillati</taxon>
        <taxon>Cyanobacteriota</taxon>
        <taxon>Cyanophyceae</taxon>
        <taxon>Nostocales</taxon>
        <taxon>Scytonemataceae</taxon>
        <taxon>Iningainema tapete</taxon>
    </lineage>
</organism>
<dbReference type="Proteomes" id="UP000629098">
    <property type="component" value="Unassembled WGS sequence"/>
</dbReference>
<dbReference type="EMBL" id="JACXAE010000053">
    <property type="protein sequence ID" value="MBD2773365.1"/>
    <property type="molecule type" value="Genomic_DNA"/>
</dbReference>
<gene>
    <name evidence="1" type="ORF">ICL16_15115</name>
</gene>
<name>A0A8J6XHA8_9CYAN</name>
<evidence type="ECO:0000313" key="2">
    <source>
        <dbReference type="Proteomes" id="UP000629098"/>
    </source>
</evidence>
<dbReference type="AlphaFoldDB" id="A0A8J6XHA8"/>
<sequence length="713" mass="80992">MSDSSDRLYQLLPAFYHQRDAEQGFPLQSLLQVIAEQVDVVEENITQLYDNWFIETCEDWVVPYIADLIGYTPVRETGEPGDVNTLQAQQRNKILVPRRDVANTIRYRRRKGTLALLELLAHDVTNWHGRAVEFYTLLSWTQHLKHQRLSRGQTVNLRQALDYLDTAFNEFGHSIELRRLTSQRSVRKYNILNIGLFIWRLQAYSVTLTPAYCVEEIGSNCYTFSVLGNDTPLYNHPQPELEPTHIAEELNLPVPIQRRSFKSLITDFYGEGKSLQILVGNSREPIPPDKIVVANLTNWYYRPLPDKVAVDPELGRIVFPPGHLPKKGVWVSYHYGFSADIGGGEYDRPLYQPREYKLYQVGELQAHKSINSALEQWERDRPLHAIIEITDSGVYVEPIDITLSENQSLQLRAANRKRPVIRLLNWHTDMPDGLNINGCQGSRLTLDGLTIVGRGVQIEGNLLSITIRHSTLVPGWGLACDCEPHRPAEPSLELFNTQARLLIEHSIIGSIEVNHDQVNLDPLPITISDSILDATSNEREALSGPGCVIAHSVLTVRRSTVFGKIYTHAIALAENSLFNGLVKVARRQQGCIRFCYVPPYSRTPRRYNCQPDLVEAAVVEKVNQGEFVKEDLQTVQEQERDRVRPQYNSTRYGTPTYCQLAATCAEEIKHGADDQSEMGVFHDLYQPQRAANLQARLNEYTPAGMEVSIIYAS</sequence>
<comment type="caution">
    <text evidence="1">The sequence shown here is derived from an EMBL/GenBank/DDBJ whole genome shotgun (WGS) entry which is preliminary data.</text>
</comment>
<keyword evidence="2" id="KW-1185">Reference proteome</keyword>
<proteinExistence type="predicted"/>
<accession>A0A8J6XHA8</accession>